<gene>
    <name evidence="2" type="ORF">GJR97_15300</name>
</gene>
<evidence type="ECO:0000313" key="3">
    <source>
        <dbReference type="Proteomes" id="UP000476511"/>
    </source>
</evidence>
<feature type="transmembrane region" description="Helical" evidence="1">
    <location>
        <begin position="71"/>
        <end position="97"/>
    </location>
</feature>
<dbReference type="EMBL" id="WKJD01000019">
    <property type="protein sequence ID" value="MRX45083.1"/>
    <property type="molecule type" value="Genomic_DNA"/>
</dbReference>
<protein>
    <submittedName>
        <fullName evidence="2">Uncharacterized protein</fullName>
    </submittedName>
</protein>
<proteinExistence type="predicted"/>
<feature type="transmembrane region" description="Helical" evidence="1">
    <location>
        <begin position="153"/>
        <end position="173"/>
    </location>
</feature>
<sequence>MTYSPYPAVPANDVADPFRNLDPPPATRATEVIDSGPDGFDGLVDPPPVGREEVAERQAEVFGGPKVGAGFFGMLVAAATGSGLVAMLVLADALLGVGAFPDPWATGGIGPLESTTVGWVVVGVLLVIVLAAAYCGGYVAGRMARFSGVAQGLAVWVWGIVIAIAAAIGAVLLDDRYDLLARATAALPSLAVPPDALLVAGVVAATSLAAITLGGAVLGGIVGVRFHRRVDRVGLDG</sequence>
<dbReference type="AlphaFoldDB" id="A0A6L5R4Z3"/>
<keyword evidence="1" id="KW-0472">Membrane</keyword>
<reference evidence="2 3" key="1">
    <citation type="submission" date="2019-11" db="EMBL/GenBank/DDBJ databases">
        <title>Agromyces kandeliae sp. nov., isolated from mangrove soil.</title>
        <authorList>
            <person name="Wang R."/>
        </authorList>
    </citation>
    <scope>NUCLEOTIDE SEQUENCE [LARGE SCALE GENOMIC DNA]</scope>
    <source>
        <strain evidence="2 3">Q22</strain>
    </source>
</reference>
<evidence type="ECO:0000256" key="1">
    <source>
        <dbReference type="SAM" id="Phobius"/>
    </source>
</evidence>
<dbReference type="RefSeq" id="WP_154347608.1">
    <property type="nucleotide sequence ID" value="NZ_WKJD01000019.1"/>
</dbReference>
<organism evidence="2 3">
    <name type="scientific">Agromyces kandeliae</name>
    <dbReference type="NCBI Taxonomy" id="2666141"/>
    <lineage>
        <taxon>Bacteria</taxon>
        <taxon>Bacillati</taxon>
        <taxon>Actinomycetota</taxon>
        <taxon>Actinomycetes</taxon>
        <taxon>Micrococcales</taxon>
        <taxon>Microbacteriaceae</taxon>
        <taxon>Agromyces</taxon>
    </lineage>
</organism>
<keyword evidence="1" id="KW-1133">Transmembrane helix</keyword>
<dbReference type="Proteomes" id="UP000476511">
    <property type="component" value="Unassembled WGS sequence"/>
</dbReference>
<keyword evidence="1" id="KW-0812">Transmembrane</keyword>
<name>A0A6L5R4Z3_9MICO</name>
<keyword evidence="3" id="KW-1185">Reference proteome</keyword>
<evidence type="ECO:0000313" key="2">
    <source>
        <dbReference type="EMBL" id="MRX45083.1"/>
    </source>
</evidence>
<accession>A0A6L5R4Z3</accession>
<feature type="transmembrane region" description="Helical" evidence="1">
    <location>
        <begin position="197"/>
        <end position="222"/>
    </location>
</feature>
<feature type="transmembrane region" description="Helical" evidence="1">
    <location>
        <begin position="117"/>
        <end position="141"/>
    </location>
</feature>
<comment type="caution">
    <text evidence="2">The sequence shown here is derived from an EMBL/GenBank/DDBJ whole genome shotgun (WGS) entry which is preliminary data.</text>
</comment>